<accession>X0SN03</accession>
<organism evidence="1">
    <name type="scientific">marine sediment metagenome</name>
    <dbReference type="NCBI Taxonomy" id="412755"/>
    <lineage>
        <taxon>unclassified sequences</taxon>
        <taxon>metagenomes</taxon>
        <taxon>ecological metagenomes</taxon>
    </lineage>
</organism>
<name>X0SN03_9ZZZZ</name>
<gene>
    <name evidence="1" type="ORF">S01H1_00969</name>
</gene>
<feature type="non-terminal residue" evidence="1">
    <location>
        <position position="83"/>
    </location>
</feature>
<sequence>MSLASQIKVLGEEIGLDIVRITNAENFPETEKQIIESIEKGYIPENDYYASKNISGNPNNLNLNKISKRCNPKSILKRAKSII</sequence>
<comment type="caution">
    <text evidence="1">The sequence shown here is derived from an EMBL/GenBank/DDBJ whole genome shotgun (WGS) entry which is preliminary data.</text>
</comment>
<evidence type="ECO:0000313" key="1">
    <source>
        <dbReference type="EMBL" id="GAF76496.1"/>
    </source>
</evidence>
<dbReference type="AlphaFoldDB" id="X0SN03"/>
<proteinExistence type="predicted"/>
<dbReference type="EMBL" id="BARS01000383">
    <property type="protein sequence ID" value="GAF76496.1"/>
    <property type="molecule type" value="Genomic_DNA"/>
</dbReference>
<reference evidence="1" key="1">
    <citation type="journal article" date="2014" name="Front. Microbiol.">
        <title>High frequency of phylogenetically diverse reductive dehalogenase-homologous genes in deep subseafloor sedimentary metagenomes.</title>
        <authorList>
            <person name="Kawai M."/>
            <person name="Futagami T."/>
            <person name="Toyoda A."/>
            <person name="Takaki Y."/>
            <person name="Nishi S."/>
            <person name="Hori S."/>
            <person name="Arai W."/>
            <person name="Tsubouchi T."/>
            <person name="Morono Y."/>
            <person name="Uchiyama I."/>
            <person name="Ito T."/>
            <person name="Fujiyama A."/>
            <person name="Inagaki F."/>
            <person name="Takami H."/>
        </authorList>
    </citation>
    <scope>NUCLEOTIDE SEQUENCE</scope>
    <source>
        <strain evidence="1">Expedition CK06-06</strain>
    </source>
</reference>
<protein>
    <submittedName>
        <fullName evidence="1">Uncharacterized protein</fullName>
    </submittedName>
</protein>